<comment type="catalytic activity">
    <reaction evidence="9">
        <text>4-CDP-2-C-methyl-D-erythritol + ATP = 4-CDP-2-C-methyl-D-erythritol 2-phosphate + ADP + H(+)</text>
        <dbReference type="Rhea" id="RHEA:18437"/>
        <dbReference type="ChEBI" id="CHEBI:15378"/>
        <dbReference type="ChEBI" id="CHEBI:30616"/>
        <dbReference type="ChEBI" id="CHEBI:57823"/>
        <dbReference type="ChEBI" id="CHEBI:57919"/>
        <dbReference type="ChEBI" id="CHEBI:456216"/>
        <dbReference type="EC" id="2.7.1.148"/>
    </reaction>
</comment>
<dbReference type="GO" id="GO:0019288">
    <property type="term" value="P:isopentenyl diphosphate biosynthetic process, methylerythritol 4-phosphate pathway"/>
    <property type="evidence" value="ECO:0007669"/>
    <property type="project" value="UniProtKB-UniRule"/>
</dbReference>
<dbReference type="PANTHER" id="PTHR43527:SF2">
    <property type="entry name" value="4-DIPHOSPHOCYTIDYL-2-C-METHYL-D-ERYTHRITOL KINASE, CHLOROPLASTIC"/>
    <property type="match status" value="1"/>
</dbReference>
<evidence type="ECO:0000256" key="1">
    <source>
        <dbReference type="ARBA" id="ARBA00009684"/>
    </source>
</evidence>
<evidence type="ECO:0000256" key="9">
    <source>
        <dbReference type="HAMAP-Rule" id="MF_00061"/>
    </source>
</evidence>
<dbReference type="NCBIfam" id="NF002870">
    <property type="entry name" value="PRK03188.1"/>
    <property type="match status" value="1"/>
</dbReference>
<evidence type="ECO:0000256" key="3">
    <source>
        <dbReference type="ARBA" id="ARBA00017473"/>
    </source>
</evidence>
<accession>A0A1G9ZF60</accession>
<dbReference type="UniPathway" id="UPA00056">
    <property type="reaction ID" value="UER00094"/>
</dbReference>
<comment type="pathway">
    <text evidence="9">Isoprenoid biosynthesis; isopentenyl diphosphate biosynthesis via DXP pathway; isopentenyl diphosphate from 1-deoxy-D-xylulose 5-phosphate: step 3/6.</text>
</comment>
<evidence type="ECO:0000256" key="4">
    <source>
        <dbReference type="ARBA" id="ARBA00022679"/>
    </source>
</evidence>
<dbReference type="InterPro" id="IPR036554">
    <property type="entry name" value="GHMP_kinase_C_sf"/>
</dbReference>
<dbReference type="Pfam" id="PF08544">
    <property type="entry name" value="GHMP_kinases_C"/>
    <property type="match status" value="1"/>
</dbReference>
<dbReference type="Gene3D" id="3.30.230.10">
    <property type="match status" value="1"/>
</dbReference>
<evidence type="ECO:0000256" key="6">
    <source>
        <dbReference type="ARBA" id="ARBA00022777"/>
    </source>
</evidence>
<proteinExistence type="inferred from homology"/>
<comment type="similarity">
    <text evidence="1 9">Belongs to the GHMP kinase family. IspE subfamily.</text>
</comment>
<feature type="active site" evidence="9">
    <location>
        <position position="14"/>
    </location>
</feature>
<feature type="domain" description="GHMP kinase N-terminal" evidence="10">
    <location>
        <begin position="75"/>
        <end position="153"/>
    </location>
</feature>
<dbReference type="GO" id="GO:0050515">
    <property type="term" value="F:4-(cytidine 5'-diphospho)-2-C-methyl-D-erythritol kinase activity"/>
    <property type="evidence" value="ECO:0007669"/>
    <property type="project" value="UniProtKB-UniRule"/>
</dbReference>
<evidence type="ECO:0000313" key="12">
    <source>
        <dbReference type="EMBL" id="SDN19979.1"/>
    </source>
</evidence>
<dbReference type="Pfam" id="PF00288">
    <property type="entry name" value="GHMP_kinases_N"/>
    <property type="match status" value="1"/>
</dbReference>
<dbReference type="Gene3D" id="3.30.70.890">
    <property type="entry name" value="GHMP kinase, C-terminal domain"/>
    <property type="match status" value="1"/>
</dbReference>
<evidence type="ECO:0000256" key="7">
    <source>
        <dbReference type="ARBA" id="ARBA00022840"/>
    </source>
</evidence>
<dbReference type="InterPro" id="IPR014721">
    <property type="entry name" value="Ribsml_uS5_D2-typ_fold_subgr"/>
</dbReference>
<reference evidence="12 13" key="1">
    <citation type="submission" date="2016-10" db="EMBL/GenBank/DDBJ databases">
        <authorList>
            <person name="de Groot N.N."/>
        </authorList>
    </citation>
    <scope>NUCLEOTIDE SEQUENCE [LARGE SCALE GENOMIC DNA]</scope>
    <source>
        <strain evidence="12 13">CGMCC 1.11147</strain>
    </source>
</reference>
<evidence type="ECO:0000256" key="8">
    <source>
        <dbReference type="ARBA" id="ARBA00032554"/>
    </source>
</evidence>
<dbReference type="EMBL" id="FNIC01000002">
    <property type="protein sequence ID" value="SDN19979.1"/>
    <property type="molecule type" value="Genomic_DNA"/>
</dbReference>
<evidence type="ECO:0000259" key="10">
    <source>
        <dbReference type="Pfam" id="PF00288"/>
    </source>
</evidence>
<dbReference type="OrthoDB" id="3173073at2"/>
<dbReference type="EC" id="2.7.1.148" evidence="2 9"/>
<gene>
    <name evidence="9" type="primary">ispE</name>
    <name evidence="12" type="ORF">SAMN05192576_1715</name>
</gene>
<protein>
    <recommendedName>
        <fullName evidence="3 9">4-diphosphocytidyl-2-C-methyl-D-erythritol kinase</fullName>
        <shortName evidence="9">CMK</shortName>
        <ecNumber evidence="2 9">2.7.1.148</ecNumber>
    </recommendedName>
    <alternativeName>
        <fullName evidence="8 9">4-(cytidine-5'-diphospho)-2-C-methyl-D-erythritol kinase</fullName>
    </alternativeName>
</protein>
<name>A0A1G9ZF60_9ACTN</name>
<feature type="active site" evidence="9">
    <location>
        <position position="145"/>
    </location>
</feature>
<feature type="binding site" evidence="9">
    <location>
        <begin position="103"/>
        <end position="113"/>
    </location>
    <ligand>
        <name>ATP</name>
        <dbReference type="ChEBI" id="CHEBI:30616"/>
    </ligand>
</feature>
<keyword evidence="7 9" id="KW-0067">ATP-binding</keyword>
<dbReference type="NCBIfam" id="TIGR00154">
    <property type="entry name" value="ispE"/>
    <property type="match status" value="1"/>
</dbReference>
<keyword evidence="9" id="KW-0414">Isoprene biosynthesis</keyword>
<dbReference type="SUPFAM" id="SSF55060">
    <property type="entry name" value="GHMP Kinase, C-terminal domain"/>
    <property type="match status" value="1"/>
</dbReference>
<dbReference type="RefSeq" id="WP_091023700.1">
    <property type="nucleotide sequence ID" value="NZ_BKAE01000007.1"/>
</dbReference>
<dbReference type="PIRSF" id="PIRSF010376">
    <property type="entry name" value="IspE"/>
    <property type="match status" value="1"/>
</dbReference>
<dbReference type="SUPFAM" id="SSF54211">
    <property type="entry name" value="Ribosomal protein S5 domain 2-like"/>
    <property type="match status" value="1"/>
</dbReference>
<evidence type="ECO:0000256" key="5">
    <source>
        <dbReference type="ARBA" id="ARBA00022741"/>
    </source>
</evidence>
<dbReference type="Proteomes" id="UP000199004">
    <property type="component" value="Unassembled WGS sequence"/>
</dbReference>
<dbReference type="InterPro" id="IPR004424">
    <property type="entry name" value="IspE"/>
</dbReference>
<feature type="domain" description="GHMP kinase C-terminal" evidence="11">
    <location>
        <begin position="211"/>
        <end position="286"/>
    </location>
</feature>
<dbReference type="PANTHER" id="PTHR43527">
    <property type="entry name" value="4-DIPHOSPHOCYTIDYL-2-C-METHYL-D-ERYTHRITOL KINASE, CHLOROPLASTIC"/>
    <property type="match status" value="1"/>
</dbReference>
<dbReference type="GO" id="GO:0016114">
    <property type="term" value="P:terpenoid biosynthetic process"/>
    <property type="evidence" value="ECO:0007669"/>
    <property type="project" value="UniProtKB-UniRule"/>
</dbReference>
<keyword evidence="5 9" id="KW-0547">Nucleotide-binding</keyword>
<dbReference type="InterPro" id="IPR006204">
    <property type="entry name" value="GHMP_kinase_N_dom"/>
</dbReference>
<keyword evidence="13" id="KW-1185">Reference proteome</keyword>
<dbReference type="AlphaFoldDB" id="A0A1G9ZF60"/>
<organism evidence="12 13">
    <name type="scientific">Nocardioides szechwanensis</name>
    <dbReference type="NCBI Taxonomy" id="1005944"/>
    <lineage>
        <taxon>Bacteria</taxon>
        <taxon>Bacillati</taxon>
        <taxon>Actinomycetota</taxon>
        <taxon>Actinomycetes</taxon>
        <taxon>Propionibacteriales</taxon>
        <taxon>Nocardioidaceae</taxon>
        <taxon>Nocardioides</taxon>
    </lineage>
</organism>
<keyword evidence="4 9" id="KW-0808">Transferase</keyword>
<dbReference type="InterPro" id="IPR020568">
    <property type="entry name" value="Ribosomal_Su5_D2-typ_SF"/>
</dbReference>
<comment type="function">
    <text evidence="9">Catalyzes the phosphorylation of the position 2 hydroxy group of 4-diphosphocytidyl-2C-methyl-D-erythritol.</text>
</comment>
<dbReference type="STRING" id="1005944.SAMN05192576_1715"/>
<evidence type="ECO:0000313" key="13">
    <source>
        <dbReference type="Proteomes" id="UP000199004"/>
    </source>
</evidence>
<dbReference type="HAMAP" id="MF_00061">
    <property type="entry name" value="IspE"/>
    <property type="match status" value="1"/>
</dbReference>
<sequence>MSASASITVRAAAKINLHLGVGAPREDGFHPLTTVYQAVGLCDDVTATGELPGWDLRMLVADHVDAGAIPLDDTNIVSRAATLLAAHHDLPVHGQVSVEKAIPVAGGLAGGSADAAAALVALDRLWDARTTDDDLLAIAAELGSDVPFALIGGTALGTGRGELVTPVADHGTWWWVLVPSLEGMSTPAVYQHFDKLFPDASPTPPPADELLAAVAAGDPKALAPLLRNDLQEPAIDLRPDLGVLIERGESEGALRGLVSGSGPTCVFLCESGDHARDLAGALLRVGPEVVLVANGAVAGAHVVGGDRG</sequence>
<keyword evidence="6 9" id="KW-0418">Kinase</keyword>
<dbReference type="InterPro" id="IPR013750">
    <property type="entry name" value="GHMP_kinase_C_dom"/>
</dbReference>
<evidence type="ECO:0000256" key="2">
    <source>
        <dbReference type="ARBA" id="ARBA00012052"/>
    </source>
</evidence>
<evidence type="ECO:0000259" key="11">
    <source>
        <dbReference type="Pfam" id="PF08544"/>
    </source>
</evidence>
<dbReference type="GO" id="GO:0005524">
    <property type="term" value="F:ATP binding"/>
    <property type="evidence" value="ECO:0007669"/>
    <property type="project" value="UniProtKB-UniRule"/>
</dbReference>